<dbReference type="AlphaFoldDB" id="A0AAV7PA63"/>
<feature type="region of interest" description="Disordered" evidence="5">
    <location>
        <begin position="246"/>
        <end position="265"/>
    </location>
</feature>
<sequence>MLGIVVKKLSMEPDAKDGEEENLQTAFKKLRVDADGSTVSLCEGTSRTSTRTTVEETKSKGLCPSKESWHGSTRKTSRGAVRIQRRRRSKSPILHPPKFTHCSSKTSISGTLLKHKIQLETLDGAVCLGNSAKKDPPATLEVLASGIFEHSKESVVEPASDTDIANHSSAISLVSESSLKPSQPSDFQQVSKSSAAKECTCKSKECQCTNWQNMEVYSFSGLRNIISECEKTVMEDYSQSLQNRIQISSTGSSGSPRSCSEEARASVDDVTIEDLSGYMEYYFFIPKEMSYMAEMMYT</sequence>
<dbReference type="EMBL" id="JANPWB010000011">
    <property type="protein sequence ID" value="KAJ1123453.1"/>
    <property type="molecule type" value="Genomic_DNA"/>
</dbReference>
<evidence type="ECO:0000313" key="6">
    <source>
        <dbReference type="EMBL" id="KAJ1123453.1"/>
    </source>
</evidence>
<evidence type="ECO:0000256" key="2">
    <source>
        <dbReference type="ARBA" id="ARBA00022553"/>
    </source>
</evidence>
<keyword evidence="7" id="KW-1185">Reference proteome</keyword>
<dbReference type="PANTHER" id="PTHR31383:SF2">
    <property type="entry name" value="OXIDATIVE STRESS-RESPONSIVE SERINE-RICH PROTEIN 1"/>
    <property type="match status" value="1"/>
</dbReference>
<evidence type="ECO:0000256" key="1">
    <source>
        <dbReference type="ARBA" id="ARBA00015005"/>
    </source>
</evidence>
<proteinExistence type="predicted"/>
<evidence type="ECO:0000256" key="3">
    <source>
        <dbReference type="ARBA" id="ARBA00029721"/>
    </source>
</evidence>
<dbReference type="Proteomes" id="UP001066276">
    <property type="component" value="Chromosome 7"/>
</dbReference>
<evidence type="ECO:0000256" key="5">
    <source>
        <dbReference type="SAM" id="MobiDB-lite"/>
    </source>
</evidence>
<keyword evidence="2" id="KW-0597">Phosphoprotein</keyword>
<dbReference type="GO" id="GO:0070301">
    <property type="term" value="P:cellular response to hydrogen peroxide"/>
    <property type="evidence" value="ECO:0007669"/>
    <property type="project" value="TreeGrafter"/>
</dbReference>
<comment type="caution">
    <text evidence="6">The sequence shown here is derived from an EMBL/GenBank/DDBJ whole genome shotgun (WGS) entry which is preliminary data.</text>
</comment>
<feature type="compositionally biased region" description="Low complexity" evidence="5">
    <location>
        <begin position="248"/>
        <end position="258"/>
    </location>
</feature>
<gene>
    <name evidence="6" type="ORF">NDU88_001922</name>
</gene>
<organism evidence="6 7">
    <name type="scientific">Pleurodeles waltl</name>
    <name type="common">Iberian ribbed newt</name>
    <dbReference type="NCBI Taxonomy" id="8319"/>
    <lineage>
        <taxon>Eukaryota</taxon>
        <taxon>Metazoa</taxon>
        <taxon>Chordata</taxon>
        <taxon>Craniata</taxon>
        <taxon>Vertebrata</taxon>
        <taxon>Euteleostomi</taxon>
        <taxon>Amphibia</taxon>
        <taxon>Batrachia</taxon>
        <taxon>Caudata</taxon>
        <taxon>Salamandroidea</taxon>
        <taxon>Salamandridae</taxon>
        <taxon>Pleurodelinae</taxon>
        <taxon>Pleurodeles</taxon>
    </lineage>
</organism>
<dbReference type="PANTHER" id="PTHR31383">
    <property type="entry name" value="OXIDATIVE STRESS-RESPONSE SERINE-RICH PROTEIN 1"/>
    <property type="match status" value="1"/>
</dbReference>
<name>A0AAV7PA63_PLEWA</name>
<reference evidence="6" key="1">
    <citation type="journal article" date="2022" name="bioRxiv">
        <title>Sequencing and chromosome-scale assembly of the giantPleurodeles waltlgenome.</title>
        <authorList>
            <person name="Brown T."/>
            <person name="Elewa A."/>
            <person name="Iarovenko S."/>
            <person name="Subramanian E."/>
            <person name="Araus A.J."/>
            <person name="Petzold A."/>
            <person name="Susuki M."/>
            <person name="Suzuki K.-i.T."/>
            <person name="Hayashi T."/>
            <person name="Toyoda A."/>
            <person name="Oliveira C."/>
            <person name="Osipova E."/>
            <person name="Leigh N.D."/>
            <person name="Simon A."/>
            <person name="Yun M.H."/>
        </authorList>
    </citation>
    <scope>NUCLEOTIDE SEQUENCE</scope>
    <source>
        <strain evidence="6">20211129_DDA</strain>
        <tissue evidence="6">Liver</tissue>
    </source>
</reference>
<evidence type="ECO:0000256" key="4">
    <source>
        <dbReference type="ARBA" id="ARBA00031405"/>
    </source>
</evidence>
<dbReference type="Pfam" id="PF05604">
    <property type="entry name" value="DUF776"/>
    <property type="match status" value="1"/>
</dbReference>
<dbReference type="InterPro" id="IPR008494">
    <property type="entry name" value="DUF776"/>
</dbReference>
<protein>
    <recommendedName>
        <fullName evidence="1">Oxidative stress-responsive serine-rich protein 1</fullName>
    </recommendedName>
    <alternativeName>
        <fullName evidence="4">Oxidative stress-responsive protein 1</fullName>
    </alternativeName>
    <alternativeName>
        <fullName evidence="3">Peroxide-inducible transcript 1 protein</fullName>
    </alternativeName>
</protein>
<accession>A0AAV7PA63</accession>
<evidence type="ECO:0000313" key="7">
    <source>
        <dbReference type="Proteomes" id="UP001066276"/>
    </source>
</evidence>